<organism evidence="2 3">
    <name type="scientific">Georhizobium profundi</name>
    <dbReference type="NCBI Taxonomy" id="2341112"/>
    <lineage>
        <taxon>Bacteria</taxon>
        <taxon>Pseudomonadati</taxon>
        <taxon>Pseudomonadota</taxon>
        <taxon>Alphaproteobacteria</taxon>
        <taxon>Hyphomicrobiales</taxon>
        <taxon>Rhizobiaceae</taxon>
        <taxon>Georhizobium</taxon>
    </lineage>
</organism>
<evidence type="ECO:0000313" key="3">
    <source>
        <dbReference type="Proteomes" id="UP000268192"/>
    </source>
</evidence>
<dbReference type="CDD" id="cd12108">
    <property type="entry name" value="Hr-like"/>
    <property type="match status" value="1"/>
</dbReference>
<feature type="domain" description="Hemerythrin-like" evidence="1">
    <location>
        <begin position="41"/>
        <end position="182"/>
    </location>
</feature>
<protein>
    <submittedName>
        <fullName evidence="2">Hemerythrin domain-containing protein</fullName>
    </submittedName>
</protein>
<proteinExistence type="predicted"/>
<evidence type="ECO:0000313" key="2">
    <source>
        <dbReference type="EMBL" id="AZN71717.1"/>
    </source>
</evidence>
<keyword evidence="3" id="KW-1185">Reference proteome</keyword>
<name>A0A3S9B463_9HYPH</name>
<dbReference type="Gene3D" id="1.20.120.520">
    <property type="entry name" value="nmb1532 protein domain like"/>
    <property type="match status" value="1"/>
</dbReference>
<evidence type="ECO:0000259" key="1">
    <source>
        <dbReference type="Pfam" id="PF01814"/>
    </source>
</evidence>
<dbReference type="EMBL" id="CP032509">
    <property type="protein sequence ID" value="AZN71717.1"/>
    <property type="molecule type" value="Genomic_DNA"/>
</dbReference>
<dbReference type="Pfam" id="PF01814">
    <property type="entry name" value="Hemerythrin"/>
    <property type="match status" value="1"/>
</dbReference>
<sequence>MTPDLTLFARAGLPDDLKLLLARYPRESWGRDHTIGQMGSFWLQRHDMFRELGSGLVTATHELREGRMEAGAFAGWFVPRINFFLSQLEGHHQIEDQHYFPVFAAAESRLKHGFDLLDEDHHVIHDLLAANAQSARGFLGGLQSGGDALKRGSEDYARNAEQLLKGLLRHLEDEEDLIIPLILDRGEEALGVS</sequence>
<dbReference type="Proteomes" id="UP000268192">
    <property type="component" value="Chromosome"/>
</dbReference>
<accession>A0A3S9B463</accession>
<dbReference type="OrthoDB" id="6077989at2"/>
<gene>
    <name evidence="2" type="ORF">D5400_10905</name>
</gene>
<reference evidence="2 3" key="1">
    <citation type="submission" date="2018-09" db="EMBL/GenBank/DDBJ databases">
        <title>Marinorhizobium profundi gen. nov., sp. nov., isolated from a deep-sea sediment sample from the New Britain Trench and proposal of Marinorhizobiaceae fam. nov. in the order Rhizobiales of the class Alphaproteobacteria.</title>
        <authorList>
            <person name="Cao J."/>
        </authorList>
    </citation>
    <scope>NUCLEOTIDE SEQUENCE [LARGE SCALE GENOMIC DNA]</scope>
    <source>
        <strain evidence="2 3">WS11</strain>
    </source>
</reference>
<dbReference type="RefSeq" id="WP_126010031.1">
    <property type="nucleotide sequence ID" value="NZ_CP032509.1"/>
</dbReference>
<dbReference type="InterPro" id="IPR012312">
    <property type="entry name" value="Hemerythrin-like"/>
</dbReference>
<dbReference type="KEGG" id="abaw:D5400_10905"/>
<dbReference type="AlphaFoldDB" id="A0A3S9B463"/>